<accession>A0A420I9I0</accession>
<dbReference type="PANTHER" id="PTHR34117">
    <property type="entry name" value="STYLE CELL-CYCLE INHIBITOR 1"/>
    <property type="match status" value="1"/>
</dbReference>
<feature type="compositionally biased region" description="Basic and acidic residues" evidence="1">
    <location>
        <begin position="137"/>
        <end position="149"/>
    </location>
</feature>
<dbReference type="EMBL" id="MCBQ01010665">
    <property type="protein sequence ID" value="RKF71209.1"/>
    <property type="molecule type" value="Genomic_DNA"/>
</dbReference>
<evidence type="ECO:0000313" key="2">
    <source>
        <dbReference type="EMBL" id="RKF71209.1"/>
    </source>
</evidence>
<organism evidence="2 3">
    <name type="scientific">Golovinomyces cichoracearum</name>
    <dbReference type="NCBI Taxonomy" id="62708"/>
    <lineage>
        <taxon>Eukaryota</taxon>
        <taxon>Fungi</taxon>
        <taxon>Dikarya</taxon>
        <taxon>Ascomycota</taxon>
        <taxon>Pezizomycotina</taxon>
        <taxon>Leotiomycetes</taxon>
        <taxon>Erysiphales</taxon>
        <taxon>Erysiphaceae</taxon>
        <taxon>Golovinomyces</taxon>
    </lineage>
</organism>
<comment type="caution">
    <text evidence="2">The sequence shown here is derived from an EMBL/GenBank/DDBJ whole genome shotgun (WGS) entry which is preliminary data.</text>
</comment>
<evidence type="ECO:0000313" key="3">
    <source>
        <dbReference type="Proteomes" id="UP000283383"/>
    </source>
</evidence>
<feature type="compositionally biased region" description="Polar residues" evidence="1">
    <location>
        <begin position="152"/>
        <end position="178"/>
    </location>
</feature>
<keyword evidence="3" id="KW-1185">Reference proteome</keyword>
<name>A0A420I9I0_9PEZI</name>
<evidence type="ECO:0000256" key="1">
    <source>
        <dbReference type="SAM" id="MobiDB-lite"/>
    </source>
</evidence>
<feature type="region of interest" description="Disordered" evidence="1">
    <location>
        <begin position="137"/>
        <end position="204"/>
    </location>
</feature>
<sequence>MQLNMANHARLKQTEQTTDPLQSHSPQRQSKRNHRDKQIPLHHNHHHHYQRKRKRSPPATPAVLELPFNSRPLVKRDFKQFKHLFGLYLEIQKGKYLEDLSETEIKGRWKSFINKWNLGKLSEGWYDPSTIRKASEHADTYDSRNHNEEPSDLTSSTHGKLKTSPRSESVEGSDSDQSFGPMLPDQEITSKTRRLGPTIPGTQDLQVIRETREEDRLARRNEIISAQRADRKEQKAALDELVPRAMPNSRERQLEKKKELNEKMKAFREKSPGAADIPDTELMGGGEDLESYKKIKKEVERKKNDRELRKEENLRARIAEREERLREYRAKEAGTMAMLMALAKQRLG</sequence>
<evidence type="ECO:0008006" key="4">
    <source>
        <dbReference type="Google" id="ProtNLM"/>
    </source>
</evidence>
<gene>
    <name evidence="2" type="ORF">GcM3_106012</name>
</gene>
<feature type="compositionally biased region" description="Basic residues" evidence="1">
    <location>
        <begin position="29"/>
        <end position="56"/>
    </location>
</feature>
<proteinExistence type="predicted"/>
<feature type="region of interest" description="Disordered" evidence="1">
    <location>
        <begin position="1"/>
        <end position="62"/>
    </location>
</feature>
<dbReference type="Proteomes" id="UP000283383">
    <property type="component" value="Unassembled WGS sequence"/>
</dbReference>
<dbReference type="PANTHER" id="PTHR34117:SF1">
    <property type="entry name" value="STYLE CELL-CYCLE INHIBITOR 1"/>
    <property type="match status" value="1"/>
</dbReference>
<dbReference type="InterPro" id="IPR044688">
    <property type="entry name" value="SCI-1-like"/>
</dbReference>
<feature type="region of interest" description="Disordered" evidence="1">
    <location>
        <begin position="268"/>
        <end position="288"/>
    </location>
</feature>
<feature type="compositionally biased region" description="Polar residues" evidence="1">
    <location>
        <begin position="14"/>
        <end position="28"/>
    </location>
</feature>
<protein>
    <recommendedName>
        <fullName evidence="4">RNA helicase HEL117</fullName>
    </recommendedName>
</protein>
<dbReference type="AlphaFoldDB" id="A0A420I9I0"/>
<reference evidence="2 3" key="1">
    <citation type="journal article" date="2018" name="BMC Genomics">
        <title>Comparative genome analyses reveal sequence features reflecting distinct modes of host-adaptation between dicot and monocot powdery mildew.</title>
        <authorList>
            <person name="Wu Y."/>
            <person name="Ma X."/>
            <person name="Pan Z."/>
            <person name="Kale S.D."/>
            <person name="Song Y."/>
            <person name="King H."/>
            <person name="Zhang Q."/>
            <person name="Presley C."/>
            <person name="Deng X."/>
            <person name="Wei C.I."/>
            <person name="Xiao S."/>
        </authorList>
    </citation>
    <scope>NUCLEOTIDE SEQUENCE [LARGE SCALE GENOMIC DNA]</scope>
    <source>
        <strain evidence="2">UMSG3</strain>
    </source>
</reference>